<protein>
    <submittedName>
        <fullName evidence="2">Uncharacterized protein</fullName>
    </submittedName>
</protein>
<feature type="region of interest" description="Disordered" evidence="1">
    <location>
        <begin position="137"/>
        <end position="179"/>
    </location>
</feature>
<organism evidence="2 3">
    <name type="scientific">Phytophthora cactorum</name>
    <dbReference type="NCBI Taxonomy" id="29920"/>
    <lineage>
        <taxon>Eukaryota</taxon>
        <taxon>Sar</taxon>
        <taxon>Stramenopiles</taxon>
        <taxon>Oomycota</taxon>
        <taxon>Peronosporomycetes</taxon>
        <taxon>Peronosporales</taxon>
        <taxon>Peronosporaceae</taxon>
        <taxon>Phytophthora</taxon>
    </lineage>
</organism>
<dbReference type="EMBL" id="MJFZ01000452">
    <property type="protein sequence ID" value="RAW29043.1"/>
    <property type="molecule type" value="Genomic_DNA"/>
</dbReference>
<sequence>MSVTFKKYYKMIFLGLVDVALVSAYIVHHEAQKARREPVMRHSEFLTTLQTQPLDVTADDFNRGTSSPGRGPHMKRARRISAVTSSWSAPCSKPSAGSSAAALINVSAYLCNVVHPHSANGNTCHQVWHLEWDHGRNRPRPHFGRDNQMRVTGGKQRSKRRRPTAGQVDEGTDAATADD</sequence>
<accession>A0A329RW86</accession>
<dbReference type="Proteomes" id="UP000251314">
    <property type="component" value="Unassembled WGS sequence"/>
</dbReference>
<evidence type="ECO:0000256" key="1">
    <source>
        <dbReference type="SAM" id="MobiDB-lite"/>
    </source>
</evidence>
<gene>
    <name evidence="2" type="ORF">PC110_g14587</name>
</gene>
<evidence type="ECO:0000313" key="2">
    <source>
        <dbReference type="EMBL" id="RAW29043.1"/>
    </source>
</evidence>
<proteinExistence type="predicted"/>
<dbReference type="OrthoDB" id="138298at2759"/>
<reference evidence="2 3" key="1">
    <citation type="submission" date="2018-01" db="EMBL/GenBank/DDBJ databases">
        <title>Draft genome of the strawberry crown rot pathogen Phytophthora cactorum.</title>
        <authorList>
            <person name="Armitage A.D."/>
            <person name="Lysoe E."/>
            <person name="Nellist C.F."/>
            <person name="Harrison R.J."/>
            <person name="Brurberg M.B."/>
        </authorList>
    </citation>
    <scope>NUCLEOTIDE SEQUENCE [LARGE SCALE GENOMIC DNA]</scope>
    <source>
        <strain evidence="2 3">10300</strain>
    </source>
</reference>
<comment type="caution">
    <text evidence="2">The sequence shown here is derived from an EMBL/GenBank/DDBJ whole genome shotgun (WGS) entry which is preliminary data.</text>
</comment>
<dbReference type="AlphaFoldDB" id="A0A329RW86"/>
<feature type="region of interest" description="Disordered" evidence="1">
    <location>
        <begin position="57"/>
        <end position="77"/>
    </location>
</feature>
<name>A0A329RW86_9STRA</name>
<keyword evidence="3" id="KW-1185">Reference proteome</keyword>
<dbReference type="VEuPathDB" id="FungiDB:PC110_g14587"/>
<evidence type="ECO:0000313" key="3">
    <source>
        <dbReference type="Proteomes" id="UP000251314"/>
    </source>
</evidence>
<feature type="compositionally biased region" description="Acidic residues" evidence="1">
    <location>
        <begin position="170"/>
        <end position="179"/>
    </location>
</feature>